<dbReference type="PANTHER" id="PTHR34271">
    <property type="entry name" value="NUCLEOLAR HISTONE METHYLTRANSFERASE-RELATED PROTEIN"/>
    <property type="match status" value="1"/>
</dbReference>
<dbReference type="Gramene" id="TraesPARA_EIv1.0_1671100.2">
    <property type="protein sequence ID" value="TraesPARA_EIv1.0_1671100.2.CDS"/>
    <property type="gene ID" value="TraesPARA_EIv1.0_1671100"/>
</dbReference>
<evidence type="ECO:0000313" key="3">
    <source>
        <dbReference type="EnsemblPlants" id="TraesCS5B02G159200.1"/>
    </source>
</evidence>
<dbReference type="Gramene" id="TraesMAC5B03G02871660.1">
    <property type="protein sequence ID" value="TraesMAC5B03G02871660.1"/>
    <property type="gene ID" value="TraesMAC5B03G02871660"/>
</dbReference>
<dbReference type="Gramene" id="TraesLAC5B03G02825620.1">
    <property type="protein sequence ID" value="TraesLAC5B03G02825620.1"/>
    <property type="gene ID" value="TraesLAC5B03G02825620"/>
</dbReference>
<dbReference type="Gramene" id="TraesPARA_EIv1.0_1671100.1">
    <property type="protein sequence ID" value="TraesPARA_EIv1.0_1671100.1.CDS"/>
    <property type="gene ID" value="TraesPARA_EIv1.0_1671100"/>
</dbReference>
<dbReference type="OrthoDB" id="686679at2759"/>
<dbReference type="Gramene" id="TraesJAG5B03G02870450.1">
    <property type="protein sequence ID" value="TraesJAG5B03G02870450.1"/>
    <property type="gene ID" value="TraesJAG5B03G02870450"/>
</dbReference>
<gene>
    <name evidence="3" type="primary">LOC123111489</name>
</gene>
<evidence type="ECO:0000256" key="1">
    <source>
        <dbReference type="SAM" id="MobiDB-lite"/>
    </source>
</evidence>
<dbReference type="Gramene" id="TraesWEE_scaffold_067189_01G000100.1">
    <property type="protein sequence ID" value="TraesWEE_scaffold_067189_01G000100.1"/>
    <property type="gene ID" value="TraesWEE_scaffold_067189_01G000100"/>
</dbReference>
<dbReference type="Gene3D" id="1.10.8.850">
    <property type="entry name" value="Histone-lysine N methyltransferase , C-terminal domain-like"/>
    <property type="match status" value="1"/>
</dbReference>
<organism evidence="3">
    <name type="scientific">Triticum aestivum</name>
    <name type="common">Wheat</name>
    <dbReference type="NCBI Taxonomy" id="4565"/>
    <lineage>
        <taxon>Eukaryota</taxon>
        <taxon>Viridiplantae</taxon>
        <taxon>Streptophyta</taxon>
        <taxon>Embryophyta</taxon>
        <taxon>Tracheophyta</taxon>
        <taxon>Spermatophyta</taxon>
        <taxon>Magnoliopsida</taxon>
        <taxon>Liliopsida</taxon>
        <taxon>Poales</taxon>
        <taxon>Poaceae</taxon>
        <taxon>BOP clade</taxon>
        <taxon>Pooideae</taxon>
        <taxon>Triticodae</taxon>
        <taxon>Triticeae</taxon>
        <taxon>Triticinae</taxon>
        <taxon>Triticum</taxon>
    </lineage>
</organism>
<sequence>MSGRSGRGRGGGGGRPTKADQLMHGAIDHFGRMGYAESDIRSTVGQLIEVYGEDASSFLKEDDYRVVQDALFEKQEQEEQQQQQEKPKQNEAATSEARTASDMPIVDMHNEMPPGAELSVEGVDPMLIDPPAPEATMAPPAATGTSRAGRPCYGWISESESDSDYEEYLASRRQATHAPIPGSG</sequence>
<dbReference type="PANTHER" id="PTHR34271:SF6">
    <property type="entry name" value="WIYLD DOMAIN-CONTAINING PROTEIN"/>
    <property type="match status" value="1"/>
</dbReference>
<evidence type="ECO:0000313" key="4">
    <source>
        <dbReference type="Proteomes" id="UP000019116"/>
    </source>
</evidence>
<dbReference type="Gramene" id="TraesSYM7B03G04148790.2">
    <property type="protein sequence ID" value="TraesSYM7B03G04148790.2"/>
    <property type="gene ID" value="TraesSYM7B03G04148790"/>
</dbReference>
<dbReference type="AlphaFoldDB" id="A0A3B6LKP0"/>
<dbReference type="Gramene" id="TraesSTA5B03G02864090.1">
    <property type="protein sequence ID" value="TraesSTA5B03G02864090.1"/>
    <property type="gene ID" value="TraesSTA5B03G02864090"/>
</dbReference>
<dbReference type="Gramene" id="TraesARI7B03G04192170.1">
    <property type="protein sequence ID" value="TraesARI7B03G04192170.1"/>
    <property type="gene ID" value="TraesARI7B03G04192170"/>
</dbReference>
<dbReference type="Gramene" id="TraesCLE_scaffold_184664_01G000100.1">
    <property type="protein sequence ID" value="TraesCLE_scaffold_184664_01G000100.1"/>
    <property type="gene ID" value="TraesCLE_scaffold_184664_01G000100"/>
</dbReference>
<evidence type="ECO:0000259" key="2">
    <source>
        <dbReference type="Pfam" id="PF10440"/>
    </source>
</evidence>
<dbReference type="Gramene" id="TraesJUL5B03G02893430.3">
    <property type="protein sequence ID" value="TraesJUL5B03G02893430.3"/>
    <property type="gene ID" value="TraesJUL5B03G02893430"/>
</dbReference>
<dbReference type="Gramene" id="TraesARI7B03G04192170.2">
    <property type="protein sequence ID" value="TraesARI7B03G04192170.2"/>
    <property type="gene ID" value="TraesARI7B03G04192170"/>
</dbReference>
<dbReference type="Gramene" id="TraesPARA_EIv1.0_1671100.3">
    <property type="protein sequence ID" value="TraesPARA_EIv1.0_1671100.3.CDS"/>
    <property type="gene ID" value="TraesPARA_EIv1.0_1671100"/>
</dbReference>
<keyword evidence="4" id="KW-1185">Reference proteome</keyword>
<dbReference type="Gramene" id="TraesSTA5B03G02864090.2">
    <property type="protein sequence ID" value="TraesSTA5B03G02864090.2"/>
    <property type="gene ID" value="TraesSTA5B03G02864090"/>
</dbReference>
<reference evidence="3" key="1">
    <citation type="submission" date="2018-08" db="EMBL/GenBank/DDBJ databases">
        <authorList>
            <person name="Rossello M."/>
        </authorList>
    </citation>
    <scope>NUCLEOTIDE SEQUENCE [LARGE SCALE GENOMIC DNA]</scope>
    <source>
        <strain evidence="3">cv. Chinese Spring</strain>
    </source>
</reference>
<dbReference type="OMA" id="QVYGGND"/>
<dbReference type="Pfam" id="PF10440">
    <property type="entry name" value="WIYLD"/>
    <property type="match status" value="1"/>
</dbReference>
<dbReference type="InterPro" id="IPR043017">
    <property type="entry name" value="WIYLD_dom_sf"/>
</dbReference>
<dbReference type="GeneID" id="123111489"/>
<dbReference type="Gramene" id="TraesLDM5B03G02874650.2">
    <property type="protein sequence ID" value="TraesLDM5B03G02874650.2"/>
    <property type="gene ID" value="TraesLDM5B03G02874650"/>
</dbReference>
<dbReference type="Gramene" id="TraesRN5B0100437100.1">
    <property type="protein sequence ID" value="TraesRN5B0100437100.1"/>
    <property type="gene ID" value="TraesRN5B0100437100"/>
</dbReference>
<dbReference type="Gramene" id="TraesCS5B03G0433800.1">
    <property type="protein sequence ID" value="TraesCS5B03G0433800.1.CDS"/>
    <property type="gene ID" value="TraesCS5B03G0433800"/>
</dbReference>
<feature type="region of interest" description="Disordered" evidence="1">
    <location>
        <begin position="70"/>
        <end position="153"/>
    </location>
</feature>
<name>A0A3B6LKP0_WHEAT</name>
<dbReference type="Gramene" id="TraesSYM7B03G04148790.1">
    <property type="protein sequence ID" value="TraesSYM7B03G04148790.1"/>
    <property type="gene ID" value="TraesSYM7B03G04148790"/>
</dbReference>
<dbReference type="Gramene" id="TraesJUL5B03G02893430.2">
    <property type="protein sequence ID" value="TraesJUL5B03G02893430.2"/>
    <property type="gene ID" value="TraesJUL5B03G02893430"/>
</dbReference>
<protein>
    <recommendedName>
        <fullName evidence="2">WIYLD domain-containing protein</fullName>
    </recommendedName>
</protein>
<dbReference type="Gramene" id="TraesMAC5B03G02871660.3">
    <property type="protein sequence ID" value="TraesMAC5B03G02871660.3"/>
    <property type="gene ID" value="TraesMAC5B03G02871660"/>
</dbReference>
<accession>A0A3B6LKP0</accession>
<dbReference type="Gramene" id="TraesJAG5B03G02870450.2">
    <property type="protein sequence ID" value="TraesJAG5B03G02870450.2"/>
    <property type="gene ID" value="TraesJAG5B03G02870450"/>
</dbReference>
<dbReference type="STRING" id="4565.A0A3B6LKP0"/>
<feature type="domain" description="WIYLD" evidence="2">
    <location>
        <begin position="22"/>
        <end position="77"/>
    </location>
</feature>
<feature type="region of interest" description="Disordered" evidence="1">
    <location>
        <begin position="1"/>
        <end position="22"/>
    </location>
</feature>
<dbReference type="RefSeq" id="XP_044388227.1">
    <property type="nucleotide sequence ID" value="XM_044532292.1"/>
</dbReference>
<dbReference type="RefSeq" id="XP_044388228.1">
    <property type="nucleotide sequence ID" value="XM_044532293.1"/>
</dbReference>
<dbReference type="Gramene" id="TraesNOR5B03G02898950.2">
    <property type="protein sequence ID" value="TraesNOR5B03G02898950.2"/>
    <property type="gene ID" value="TraesNOR5B03G02898950"/>
</dbReference>
<dbReference type="Gramene" id="TraesLAC5B03G02825620.2">
    <property type="protein sequence ID" value="TraesLAC5B03G02825620.2"/>
    <property type="gene ID" value="TraesLAC5B03G02825620"/>
</dbReference>
<dbReference type="SMR" id="A0A3B6LKP0"/>
<dbReference type="Gramene" id="TraesROB_scaffold_021045_01G000300.1">
    <property type="protein sequence ID" value="TraesROB_scaffold_021045_01G000300.1"/>
    <property type="gene ID" value="TraesROB_scaffold_021045_01G000300"/>
</dbReference>
<proteinExistence type="predicted"/>
<dbReference type="Gramene" id="TraesCS5B02G159200.1">
    <property type="protein sequence ID" value="TraesCS5B02G159200.1"/>
    <property type="gene ID" value="TraesCS5B02G159200"/>
</dbReference>
<dbReference type="Gramene" id="TraesLDM5B03G02874650.1">
    <property type="protein sequence ID" value="TraesLDM5B03G02874650.1"/>
    <property type="gene ID" value="TraesLDM5B03G02874650"/>
</dbReference>
<dbReference type="Proteomes" id="UP000019116">
    <property type="component" value="Chromosome 5B"/>
</dbReference>
<reference evidence="3" key="2">
    <citation type="submission" date="2018-10" db="UniProtKB">
        <authorList>
            <consortium name="EnsemblPlants"/>
        </authorList>
    </citation>
    <scope>IDENTIFICATION</scope>
</reference>
<dbReference type="EnsemblPlants" id="TraesCS5B02G159200.1">
    <property type="protein sequence ID" value="TraesCS5B02G159200.1"/>
    <property type="gene ID" value="TraesCS5B02G159200"/>
</dbReference>
<dbReference type="Gramene" id="TraesNOR5B03G02898950.1">
    <property type="protein sequence ID" value="TraesNOR5B03G02898950.1"/>
    <property type="gene ID" value="TraesNOR5B03G02898950"/>
</dbReference>
<dbReference type="Gramene" id="TraesJUL5B03G02893430.1">
    <property type="protein sequence ID" value="TraesJUL5B03G02893430.1"/>
    <property type="gene ID" value="TraesJUL5B03G02893430"/>
</dbReference>
<dbReference type="Gramene" id="TraesMAC5B03G02871660.2">
    <property type="protein sequence ID" value="TraesMAC5B03G02871660.2"/>
    <property type="gene ID" value="TraesMAC5B03G02871660"/>
</dbReference>
<dbReference type="Gramene" id="TraesCAD_scaffold_056406_01G000100.1">
    <property type="protein sequence ID" value="TraesCAD_scaffold_056406_01G000100.1"/>
    <property type="gene ID" value="TraesCAD_scaffold_056406_01G000100"/>
</dbReference>
<dbReference type="InterPro" id="IPR018848">
    <property type="entry name" value="WIYLD_domain"/>
</dbReference>